<keyword evidence="2" id="KW-1185">Reference proteome</keyword>
<protein>
    <submittedName>
        <fullName evidence="1">Uncharacterized protein</fullName>
    </submittedName>
</protein>
<evidence type="ECO:0000313" key="2">
    <source>
        <dbReference type="Proteomes" id="UP000499080"/>
    </source>
</evidence>
<organism evidence="1 2">
    <name type="scientific">Araneus ventricosus</name>
    <name type="common">Orbweaver spider</name>
    <name type="synonym">Epeira ventricosa</name>
    <dbReference type="NCBI Taxonomy" id="182803"/>
    <lineage>
        <taxon>Eukaryota</taxon>
        <taxon>Metazoa</taxon>
        <taxon>Ecdysozoa</taxon>
        <taxon>Arthropoda</taxon>
        <taxon>Chelicerata</taxon>
        <taxon>Arachnida</taxon>
        <taxon>Araneae</taxon>
        <taxon>Araneomorphae</taxon>
        <taxon>Entelegynae</taxon>
        <taxon>Araneoidea</taxon>
        <taxon>Araneidae</taxon>
        <taxon>Araneus</taxon>
    </lineage>
</organism>
<proteinExistence type="predicted"/>
<accession>A0A4Y2MA37</accession>
<dbReference type="Proteomes" id="UP000499080">
    <property type="component" value="Unassembled WGS sequence"/>
</dbReference>
<sequence>MYTGNKFKIPPLWGVNTIAYSNEEKAEELAFNLEDQFTIPNIQDSKNDKIVNNEVKKLLRQTPKNDIDPCTPEEVTEAIKITKEKEPGKRCNYERNDTKPAD</sequence>
<comment type="caution">
    <text evidence="1">The sequence shown here is derived from an EMBL/GenBank/DDBJ whole genome shotgun (WGS) entry which is preliminary data.</text>
</comment>
<reference evidence="1 2" key="1">
    <citation type="journal article" date="2019" name="Sci. Rep.">
        <title>Orb-weaving spider Araneus ventricosus genome elucidates the spidroin gene catalogue.</title>
        <authorList>
            <person name="Kono N."/>
            <person name="Nakamura H."/>
            <person name="Ohtoshi R."/>
            <person name="Moran D.A.P."/>
            <person name="Shinohara A."/>
            <person name="Yoshida Y."/>
            <person name="Fujiwara M."/>
            <person name="Mori M."/>
            <person name="Tomita M."/>
            <person name="Arakawa K."/>
        </authorList>
    </citation>
    <scope>NUCLEOTIDE SEQUENCE [LARGE SCALE GENOMIC DNA]</scope>
</reference>
<dbReference type="AlphaFoldDB" id="A0A4Y2MA37"/>
<evidence type="ECO:0000313" key="1">
    <source>
        <dbReference type="EMBL" id="GBN23509.1"/>
    </source>
</evidence>
<dbReference type="EMBL" id="BGPR01007004">
    <property type="protein sequence ID" value="GBN23509.1"/>
    <property type="molecule type" value="Genomic_DNA"/>
</dbReference>
<name>A0A4Y2MA37_ARAVE</name>
<gene>
    <name evidence="1" type="ORF">AVEN_152553_1</name>
</gene>